<keyword evidence="5" id="KW-1185">Reference proteome</keyword>
<gene>
    <name evidence="4" type="ORF">KTT_50940</name>
</gene>
<reference evidence="5" key="1">
    <citation type="submission" date="2018-12" db="EMBL/GenBank/DDBJ databases">
        <title>Tengunoibacter tsumagoiensis gen. nov., sp. nov., Dictyobacter kobayashii sp. nov., D. alpinus sp. nov., and D. joshuensis sp. nov. and description of Dictyobacteraceae fam. nov. within the order Ktedonobacterales isolated from Tengu-no-mugimeshi.</title>
        <authorList>
            <person name="Wang C.M."/>
            <person name="Zheng Y."/>
            <person name="Sakai Y."/>
            <person name="Toyoda A."/>
            <person name="Minakuchi Y."/>
            <person name="Abe K."/>
            <person name="Yokota A."/>
            <person name="Yabe S."/>
        </authorList>
    </citation>
    <scope>NUCLEOTIDE SEQUENCE [LARGE SCALE GENOMIC DNA]</scope>
    <source>
        <strain evidence="5">Uno3</strain>
    </source>
</reference>
<sequence length="186" mass="21559">MDEVQYTLTRDDFWHLQLYAFSRRQRRTIRLRLILISVVFVCLFIFLNEIFSGNYSLSILLVVFTMFLVLLVLLLIFGLLFLMMWLAASRSNEVLGKKGVNVLTINEQGVQYRNEMGNGTSSWQAYKAIEEDKRNIYFVVDQPGRLFMANLIPKSAFESPSGSLRMRETTGRSKLSRSLQAIRNGR</sequence>
<evidence type="ECO:0000313" key="5">
    <source>
        <dbReference type="Proteomes" id="UP000287352"/>
    </source>
</evidence>
<evidence type="ECO:0000256" key="2">
    <source>
        <dbReference type="SAM" id="Phobius"/>
    </source>
</evidence>
<feature type="domain" description="YcxB-like C-terminal" evidence="3">
    <location>
        <begin position="105"/>
        <end position="161"/>
    </location>
</feature>
<evidence type="ECO:0000313" key="4">
    <source>
        <dbReference type="EMBL" id="GCE15235.1"/>
    </source>
</evidence>
<dbReference type="EMBL" id="BIFR01000002">
    <property type="protein sequence ID" value="GCE15235.1"/>
    <property type="molecule type" value="Genomic_DNA"/>
</dbReference>
<dbReference type="AlphaFoldDB" id="A0A402A8A6"/>
<accession>A0A402A8A6</accession>
<feature type="transmembrane region" description="Helical" evidence="2">
    <location>
        <begin position="59"/>
        <end position="88"/>
    </location>
</feature>
<feature type="region of interest" description="Disordered" evidence="1">
    <location>
        <begin position="161"/>
        <end position="186"/>
    </location>
</feature>
<dbReference type="Pfam" id="PF14317">
    <property type="entry name" value="YcxB"/>
    <property type="match status" value="1"/>
</dbReference>
<protein>
    <recommendedName>
        <fullName evidence="3">YcxB-like C-terminal domain-containing protein</fullName>
    </recommendedName>
</protein>
<feature type="compositionally biased region" description="Polar residues" evidence="1">
    <location>
        <begin position="172"/>
        <end position="186"/>
    </location>
</feature>
<keyword evidence="2" id="KW-0472">Membrane</keyword>
<dbReference type="Proteomes" id="UP000287352">
    <property type="component" value="Unassembled WGS sequence"/>
</dbReference>
<name>A0A402A8A6_9CHLR</name>
<organism evidence="4 5">
    <name type="scientific">Tengunoibacter tsumagoiensis</name>
    <dbReference type="NCBI Taxonomy" id="2014871"/>
    <lineage>
        <taxon>Bacteria</taxon>
        <taxon>Bacillati</taxon>
        <taxon>Chloroflexota</taxon>
        <taxon>Ktedonobacteria</taxon>
        <taxon>Ktedonobacterales</taxon>
        <taxon>Dictyobacteraceae</taxon>
        <taxon>Tengunoibacter</taxon>
    </lineage>
</organism>
<feature type="transmembrane region" description="Helical" evidence="2">
    <location>
        <begin position="29"/>
        <end position="47"/>
    </location>
</feature>
<proteinExistence type="predicted"/>
<keyword evidence="2" id="KW-0812">Transmembrane</keyword>
<dbReference type="RefSeq" id="WP_126582723.1">
    <property type="nucleotide sequence ID" value="NZ_BIFR01000002.1"/>
</dbReference>
<evidence type="ECO:0000256" key="1">
    <source>
        <dbReference type="SAM" id="MobiDB-lite"/>
    </source>
</evidence>
<evidence type="ECO:0000259" key="3">
    <source>
        <dbReference type="Pfam" id="PF14317"/>
    </source>
</evidence>
<dbReference type="InterPro" id="IPR025588">
    <property type="entry name" value="YcxB-like_C"/>
</dbReference>
<comment type="caution">
    <text evidence="4">The sequence shown here is derived from an EMBL/GenBank/DDBJ whole genome shotgun (WGS) entry which is preliminary data.</text>
</comment>
<keyword evidence="2" id="KW-1133">Transmembrane helix</keyword>